<evidence type="ECO:0000313" key="2">
    <source>
        <dbReference type="Proteomes" id="UP000236333"/>
    </source>
</evidence>
<name>A0A2J7ZYX3_9CHLO</name>
<dbReference type="EMBL" id="PGGS01000304">
    <property type="protein sequence ID" value="PNH05462.1"/>
    <property type="molecule type" value="Genomic_DNA"/>
</dbReference>
<dbReference type="Proteomes" id="UP000236333">
    <property type="component" value="Unassembled WGS sequence"/>
</dbReference>
<organism evidence="1 2">
    <name type="scientific">Tetrabaena socialis</name>
    <dbReference type="NCBI Taxonomy" id="47790"/>
    <lineage>
        <taxon>Eukaryota</taxon>
        <taxon>Viridiplantae</taxon>
        <taxon>Chlorophyta</taxon>
        <taxon>core chlorophytes</taxon>
        <taxon>Chlorophyceae</taxon>
        <taxon>CS clade</taxon>
        <taxon>Chlamydomonadales</taxon>
        <taxon>Tetrabaenaceae</taxon>
        <taxon>Tetrabaena</taxon>
    </lineage>
</organism>
<feature type="non-terminal residue" evidence="1">
    <location>
        <position position="35"/>
    </location>
</feature>
<keyword evidence="2" id="KW-1185">Reference proteome</keyword>
<reference evidence="1 2" key="1">
    <citation type="journal article" date="2017" name="Mol. Biol. Evol.">
        <title>The 4-celled Tetrabaena socialis nuclear genome reveals the essential components for genetic control of cell number at the origin of multicellularity in the volvocine lineage.</title>
        <authorList>
            <person name="Featherston J."/>
            <person name="Arakaki Y."/>
            <person name="Hanschen E.R."/>
            <person name="Ferris P.J."/>
            <person name="Michod R.E."/>
            <person name="Olson B.J.S.C."/>
            <person name="Nozaki H."/>
            <person name="Durand P.M."/>
        </authorList>
    </citation>
    <scope>NUCLEOTIDE SEQUENCE [LARGE SCALE GENOMIC DNA]</scope>
    <source>
        <strain evidence="1 2">NIES-571</strain>
    </source>
</reference>
<dbReference type="AlphaFoldDB" id="A0A2J7ZYX3"/>
<accession>A0A2J7ZYX3</accession>
<sequence>LGLPARSPARNGPRCCCFAASASDGAQMHAAPQRR</sequence>
<protein>
    <submittedName>
        <fullName evidence="1">Uncharacterized protein</fullName>
    </submittedName>
</protein>
<comment type="caution">
    <text evidence="1">The sequence shown here is derived from an EMBL/GenBank/DDBJ whole genome shotgun (WGS) entry which is preliminary data.</text>
</comment>
<gene>
    <name evidence="1" type="ORF">TSOC_008286</name>
</gene>
<proteinExistence type="predicted"/>
<feature type="non-terminal residue" evidence="1">
    <location>
        <position position="1"/>
    </location>
</feature>
<evidence type="ECO:0000313" key="1">
    <source>
        <dbReference type="EMBL" id="PNH05462.1"/>
    </source>
</evidence>